<comment type="caution">
    <text evidence="3">The sequence shown here is derived from an EMBL/GenBank/DDBJ whole genome shotgun (WGS) entry which is preliminary data.</text>
</comment>
<dbReference type="GO" id="GO:0072487">
    <property type="term" value="C:MSL complex"/>
    <property type="evidence" value="ECO:0007669"/>
    <property type="project" value="InterPro"/>
</dbReference>
<evidence type="ECO:0000313" key="3">
    <source>
        <dbReference type="EMBL" id="KAK9704119.1"/>
    </source>
</evidence>
<dbReference type="Gene3D" id="6.10.250.2000">
    <property type="match status" value="1"/>
</dbReference>
<name>A0AAW1JIP5_POPJA</name>
<protein>
    <submittedName>
        <fullName evidence="3">PEHE domain</fullName>
    </submittedName>
</protein>
<reference evidence="3 4" key="1">
    <citation type="journal article" date="2024" name="BMC Genomics">
        <title>De novo assembly and annotation of Popillia japonica's genome with initial clues to its potential as an invasive pest.</title>
        <authorList>
            <person name="Cucini C."/>
            <person name="Boschi S."/>
            <person name="Funari R."/>
            <person name="Cardaioli E."/>
            <person name="Iannotti N."/>
            <person name="Marturano G."/>
            <person name="Paoli F."/>
            <person name="Bruttini M."/>
            <person name="Carapelli A."/>
            <person name="Frati F."/>
            <person name="Nardi F."/>
        </authorList>
    </citation>
    <scope>NUCLEOTIDE SEQUENCE [LARGE SCALE GENOMIC DNA]</scope>
    <source>
        <strain evidence="3">DMR45628</strain>
    </source>
</reference>
<dbReference type="PANTHER" id="PTHR21656:SF2">
    <property type="entry name" value="MALE-SPECIFIC LETHAL 1 HOMOLOG"/>
    <property type="match status" value="1"/>
</dbReference>
<gene>
    <name evidence="3" type="ORF">QE152_g28490</name>
</gene>
<accession>A0AAW1JIP5</accession>
<feature type="region of interest" description="Disordered" evidence="1">
    <location>
        <begin position="251"/>
        <end position="274"/>
    </location>
</feature>
<feature type="region of interest" description="Disordered" evidence="1">
    <location>
        <begin position="378"/>
        <end position="397"/>
    </location>
</feature>
<dbReference type="InterPro" id="IPR026711">
    <property type="entry name" value="Msl-1"/>
</dbReference>
<feature type="domain" description="PEHE" evidence="2">
    <location>
        <begin position="317"/>
        <end position="436"/>
    </location>
</feature>
<dbReference type="InterPro" id="IPR029332">
    <property type="entry name" value="PEHE_dom"/>
</dbReference>
<dbReference type="Gene3D" id="1.20.5.170">
    <property type="match status" value="1"/>
</dbReference>
<evidence type="ECO:0000313" key="4">
    <source>
        <dbReference type="Proteomes" id="UP001458880"/>
    </source>
</evidence>
<dbReference type="EMBL" id="JASPKY010000357">
    <property type="protein sequence ID" value="KAK9704119.1"/>
    <property type="molecule type" value="Genomic_DNA"/>
</dbReference>
<dbReference type="AlphaFoldDB" id="A0AAW1JIP5"/>
<dbReference type="PROSITE" id="PS52052">
    <property type="entry name" value="PEHE"/>
    <property type="match status" value="1"/>
</dbReference>
<dbReference type="GO" id="GO:0003682">
    <property type="term" value="F:chromatin binding"/>
    <property type="evidence" value="ECO:0007669"/>
    <property type="project" value="TreeGrafter"/>
</dbReference>
<sequence length="461" mass="53420">MSDNFSGQNNNTKLSSSTENVDYFNSINDSENIDDLSLPYDHMYASSNSDVNGVISSDTNCQSTESEVKFLKEWLVIHLDLIQQQNDEILSKEKAIYILQQENEMLKERIHCMENGTSFHKAKLVNNHKATEVILETYSEDMTQDLGSLEDNNDNTALAELDVGNNIKVKENSCEGFDETCSSTQLINNKNKSIDPEISGNSYNTNKVEFLNNSHSPTKYKSSYTIQNTIDSDPMKNLKMSIRRKRLCSNSSAFSNNDSTSDEKRSYRRSRKKRKRTVNVEQILKCNEQYITYTGELNNSINPLDIIDLPNETHSASLEVPRWRIKSYTSCYTMEGTENLDDDVYNRRHSRLEYDERRRKRWDVQRIREQRLIEKLKQRQERTGSNSRMDEQSEPVQSLWPSADEIKALEICDTLPVSAFGCPIAKLQSSEFNLPWFNHQNNTLRRATIRKCNTRRRGTKR</sequence>
<dbReference type="Pfam" id="PF15275">
    <property type="entry name" value="PEHE"/>
    <property type="match status" value="1"/>
</dbReference>
<evidence type="ECO:0000259" key="2">
    <source>
        <dbReference type="PROSITE" id="PS52052"/>
    </source>
</evidence>
<dbReference type="PANTHER" id="PTHR21656">
    <property type="entry name" value="MALE-SPECIFIC LETHAL-1 PROTEIN"/>
    <property type="match status" value="1"/>
</dbReference>
<proteinExistence type="predicted"/>
<evidence type="ECO:0000256" key="1">
    <source>
        <dbReference type="SAM" id="MobiDB-lite"/>
    </source>
</evidence>
<dbReference type="Proteomes" id="UP001458880">
    <property type="component" value="Unassembled WGS sequence"/>
</dbReference>
<organism evidence="3 4">
    <name type="scientific">Popillia japonica</name>
    <name type="common">Japanese beetle</name>
    <dbReference type="NCBI Taxonomy" id="7064"/>
    <lineage>
        <taxon>Eukaryota</taxon>
        <taxon>Metazoa</taxon>
        <taxon>Ecdysozoa</taxon>
        <taxon>Arthropoda</taxon>
        <taxon>Hexapoda</taxon>
        <taxon>Insecta</taxon>
        <taxon>Pterygota</taxon>
        <taxon>Neoptera</taxon>
        <taxon>Endopterygota</taxon>
        <taxon>Coleoptera</taxon>
        <taxon>Polyphaga</taxon>
        <taxon>Scarabaeiformia</taxon>
        <taxon>Scarabaeidae</taxon>
        <taxon>Rutelinae</taxon>
        <taxon>Popillia</taxon>
    </lineage>
</organism>
<dbReference type="SMART" id="SM01300">
    <property type="entry name" value="PEHE"/>
    <property type="match status" value="1"/>
</dbReference>
<keyword evidence="4" id="KW-1185">Reference proteome</keyword>